<dbReference type="Pfam" id="PF00078">
    <property type="entry name" value="RVT_1"/>
    <property type="match status" value="1"/>
</dbReference>
<dbReference type="InterPro" id="IPR043128">
    <property type="entry name" value="Rev_trsase/Diguanyl_cyclase"/>
</dbReference>
<organism evidence="2 3">
    <name type="scientific">Platanthera zijinensis</name>
    <dbReference type="NCBI Taxonomy" id="2320716"/>
    <lineage>
        <taxon>Eukaryota</taxon>
        <taxon>Viridiplantae</taxon>
        <taxon>Streptophyta</taxon>
        <taxon>Embryophyta</taxon>
        <taxon>Tracheophyta</taxon>
        <taxon>Spermatophyta</taxon>
        <taxon>Magnoliopsida</taxon>
        <taxon>Liliopsida</taxon>
        <taxon>Asparagales</taxon>
        <taxon>Orchidaceae</taxon>
        <taxon>Orchidoideae</taxon>
        <taxon>Orchideae</taxon>
        <taxon>Orchidinae</taxon>
        <taxon>Platanthera</taxon>
    </lineage>
</organism>
<proteinExistence type="predicted"/>
<dbReference type="Proteomes" id="UP001418222">
    <property type="component" value="Unassembled WGS sequence"/>
</dbReference>
<feature type="domain" description="Reverse transcriptase" evidence="1">
    <location>
        <begin position="1"/>
        <end position="141"/>
    </location>
</feature>
<protein>
    <recommendedName>
        <fullName evidence="1">Reverse transcriptase domain-containing protein</fullName>
    </recommendedName>
</protein>
<evidence type="ECO:0000313" key="2">
    <source>
        <dbReference type="EMBL" id="KAK8946755.1"/>
    </source>
</evidence>
<dbReference type="Gene3D" id="3.10.10.10">
    <property type="entry name" value="HIV Type 1 Reverse Transcriptase, subunit A, domain 1"/>
    <property type="match status" value="1"/>
</dbReference>
<dbReference type="InterPro" id="IPR043502">
    <property type="entry name" value="DNA/RNA_pol_sf"/>
</dbReference>
<dbReference type="PANTHER" id="PTHR24559">
    <property type="entry name" value="TRANSPOSON TY3-I GAG-POL POLYPROTEIN"/>
    <property type="match status" value="1"/>
</dbReference>
<dbReference type="PANTHER" id="PTHR24559:SF444">
    <property type="entry name" value="REVERSE TRANSCRIPTASE DOMAIN-CONTAINING PROTEIN"/>
    <property type="match status" value="1"/>
</dbReference>
<reference evidence="2 3" key="1">
    <citation type="journal article" date="2022" name="Nat. Plants">
        <title>Genomes of leafy and leafless Platanthera orchids illuminate the evolution of mycoheterotrophy.</title>
        <authorList>
            <person name="Li M.H."/>
            <person name="Liu K.W."/>
            <person name="Li Z."/>
            <person name="Lu H.C."/>
            <person name="Ye Q.L."/>
            <person name="Zhang D."/>
            <person name="Wang J.Y."/>
            <person name="Li Y.F."/>
            <person name="Zhong Z.M."/>
            <person name="Liu X."/>
            <person name="Yu X."/>
            <person name="Liu D.K."/>
            <person name="Tu X.D."/>
            <person name="Liu B."/>
            <person name="Hao Y."/>
            <person name="Liao X.Y."/>
            <person name="Jiang Y.T."/>
            <person name="Sun W.H."/>
            <person name="Chen J."/>
            <person name="Chen Y.Q."/>
            <person name="Ai Y."/>
            <person name="Zhai J.W."/>
            <person name="Wu S.S."/>
            <person name="Zhou Z."/>
            <person name="Hsiao Y.Y."/>
            <person name="Wu W.L."/>
            <person name="Chen Y.Y."/>
            <person name="Lin Y.F."/>
            <person name="Hsu J.L."/>
            <person name="Li C.Y."/>
            <person name="Wang Z.W."/>
            <person name="Zhao X."/>
            <person name="Zhong W.Y."/>
            <person name="Ma X.K."/>
            <person name="Ma L."/>
            <person name="Huang J."/>
            <person name="Chen G.Z."/>
            <person name="Huang M.Z."/>
            <person name="Huang L."/>
            <person name="Peng D.H."/>
            <person name="Luo Y.B."/>
            <person name="Zou S.Q."/>
            <person name="Chen S.P."/>
            <person name="Lan S."/>
            <person name="Tsai W.C."/>
            <person name="Van de Peer Y."/>
            <person name="Liu Z.J."/>
        </authorList>
    </citation>
    <scope>NUCLEOTIDE SEQUENCE [LARGE SCALE GENOMIC DNA]</scope>
    <source>
        <strain evidence="2">Lor287</strain>
    </source>
</reference>
<dbReference type="AlphaFoldDB" id="A0AAP0G9L7"/>
<comment type="caution">
    <text evidence="2">The sequence shown here is derived from an EMBL/GenBank/DDBJ whole genome shotgun (WGS) entry which is preliminary data.</text>
</comment>
<dbReference type="SUPFAM" id="SSF56672">
    <property type="entry name" value="DNA/RNA polymerases"/>
    <property type="match status" value="1"/>
</dbReference>
<gene>
    <name evidence="2" type="ORF">KSP39_PZI006372</name>
</gene>
<name>A0AAP0G9L7_9ASPA</name>
<dbReference type="InterPro" id="IPR053134">
    <property type="entry name" value="RNA-dir_DNA_polymerase"/>
</dbReference>
<dbReference type="CDD" id="cd01647">
    <property type="entry name" value="RT_LTR"/>
    <property type="match status" value="1"/>
</dbReference>
<sequence length="186" mass="21260">MPKRQLPLPMIDQLVDATSGHERLSFMDAYSGYNQIKMNLADEEHTTFRTDMGVYCYTVMPFGLKNARATFQRLMHKVFKDLLGNIMEVYVDNMLVKSLRRSSHIKDLDECFQLLRHYRMRLNPSKCAFGVTPGKFLGFMVTQRGIEANQEKIKALENVTPAIHQGSPATQWEDRITLPILGSGMG</sequence>
<evidence type="ECO:0000259" key="1">
    <source>
        <dbReference type="PROSITE" id="PS50878"/>
    </source>
</evidence>
<dbReference type="EMBL" id="JBBWWQ010000005">
    <property type="protein sequence ID" value="KAK8946755.1"/>
    <property type="molecule type" value="Genomic_DNA"/>
</dbReference>
<accession>A0AAP0G9L7</accession>
<dbReference type="Gene3D" id="3.30.70.270">
    <property type="match status" value="1"/>
</dbReference>
<keyword evidence="3" id="KW-1185">Reference proteome</keyword>
<evidence type="ECO:0000313" key="3">
    <source>
        <dbReference type="Proteomes" id="UP001418222"/>
    </source>
</evidence>
<dbReference type="PROSITE" id="PS50878">
    <property type="entry name" value="RT_POL"/>
    <property type="match status" value="1"/>
</dbReference>
<dbReference type="InterPro" id="IPR000477">
    <property type="entry name" value="RT_dom"/>
</dbReference>